<dbReference type="InterPro" id="IPR052589">
    <property type="entry name" value="Arf-GAP_dual-PH_domain"/>
</dbReference>
<reference evidence="7" key="1">
    <citation type="submission" date="2020-11" db="EMBL/GenBank/DDBJ databases">
        <authorList>
            <person name="Tran Van P."/>
        </authorList>
    </citation>
    <scope>NUCLEOTIDE SEQUENCE</scope>
</reference>
<evidence type="ECO:0000256" key="4">
    <source>
        <dbReference type="ARBA" id="ARBA00022833"/>
    </source>
</evidence>
<dbReference type="PANTHER" id="PTHR46021">
    <property type="entry name" value="ARF-GAP WITH DUAL PH DOMAIN-CONTAINING PROTEIN 1-LIKE PROTEIN"/>
    <property type="match status" value="1"/>
</dbReference>
<dbReference type="GO" id="GO:0005737">
    <property type="term" value="C:cytoplasm"/>
    <property type="evidence" value="ECO:0007669"/>
    <property type="project" value="TreeGrafter"/>
</dbReference>
<dbReference type="SMART" id="SM00105">
    <property type="entry name" value="ArfGap"/>
    <property type="match status" value="1"/>
</dbReference>
<dbReference type="Gene3D" id="1.10.220.150">
    <property type="entry name" value="Arf GTPase activating protein"/>
    <property type="match status" value="1"/>
</dbReference>
<dbReference type="Proteomes" id="UP000759131">
    <property type="component" value="Unassembled WGS sequence"/>
</dbReference>
<proteinExistence type="predicted"/>
<dbReference type="GO" id="GO:0005096">
    <property type="term" value="F:GTPase activator activity"/>
    <property type="evidence" value="ECO:0007669"/>
    <property type="project" value="UniProtKB-KW"/>
</dbReference>
<keyword evidence="3 5" id="KW-0863">Zinc-finger</keyword>
<dbReference type="EMBL" id="OC859673">
    <property type="protein sequence ID" value="CAD7627835.1"/>
    <property type="molecule type" value="Genomic_DNA"/>
</dbReference>
<evidence type="ECO:0000256" key="3">
    <source>
        <dbReference type="ARBA" id="ARBA00022771"/>
    </source>
</evidence>
<keyword evidence="8" id="KW-1185">Reference proteome</keyword>
<keyword evidence="4" id="KW-0862">Zinc</keyword>
<dbReference type="OrthoDB" id="10266696at2759"/>
<dbReference type="SUPFAM" id="SSF50729">
    <property type="entry name" value="PH domain-like"/>
    <property type="match status" value="1"/>
</dbReference>
<dbReference type="Pfam" id="PF01412">
    <property type="entry name" value="ArfGap"/>
    <property type="match status" value="1"/>
</dbReference>
<dbReference type="GO" id="GO:0008270">
    <property type="term" value="F:zinc ion binding"/>
    <property type="evidence" value="ECO:0007669"/>
    <property type="project" value="UniProtKB-KW"/>
</dbReference>
<dbReference type="GO" id="GO:0005886">
    <property type="term" value="C:plasma membrane"/>
    <property type="evidence" value="ECO:0007669"/>
    <property type="project" value="TreeGrafter"/>
</dbReference>
<dbReference type="PRINTS" id="PR00405">
    <property type="entry name" value="REVINTRACTNG"/>
</dbReference>
<dbReference type="EMBL" id="CAJPIZ010005098">
    <property type="protein sequence ID" value="CAG2108265.1"/>
    <property type="molecule type" value="Genomic_DNA"/>
</dbReference>
<dbReference type="InterPro" id="IPR001164">
    <property type="entry name" value="ArfGAP_dom"/>
</dbReference>
<dbReference type="InterPro" id="IPR011993">
    <property type="entry name" value="PH-like_dom_sf"/>
</dbReference>
<evidence type="ECO:0000313" key="8">
    <source>
        <dbReference type="Proteomes" id="UP000759131"/>
    </source>
</evidence>
<evidence type="ECO:0000313" key="7">
    <source>
        <dbReference type="EMBL" id="CAD7627835.1"/>
    </source>
</evidence>
<evidence type="ECO:0000256" key="5">
    <source>
        <dbReference type="PROSITE-ProRule" id="PRU00288"/>
    </source>
</evidence>
<dbReference type="InterPro" id="IPR038508">
    <property type="entry name" value="ArfGAP_dom_sf"/>
</dbReference>
<feature type="domain" description="Arf-GAP" evidence="6">
    <location>
        <begin position="6"/>
        <end position="127"/>
    </location>
</feature>
<dbReference type="InterPro" id="IPR037278">
    <property type="entry name" value="ARFGAP/RecO"/>
</dbReference>
<sequence>MSESNRRRLFELLKINGNDICADCDHESPEWASITLGVFLCTQCASIHRKIGIHVSRIKSLKLDNWDQSQVIIMEENGNILSKKLYEKHLPLYYRKPHPNDSHVVREQWIRAKYERKEFVNPCDASYTKGHMEGYLWKRGREDGKFLLRKFVLNETEGTLKYYVKQTQKMPKTSIRIALLNMNFCPNKIANPNGMQLTWIKDGFTRSIFVYSESGKVCH</sequence>
<keyword evidence="1" id="KW-0343">GTPase activation</keyword>
<evidence type="ECO:0000256" key="2">
    <source>
        <dbReference type="ARBA" id="ARBA00022723"/>
    </source>
</evidence>
<keyword evidence="2" id="KW-0479">Metal-binding</keyword>
<evidence type="ECO:0000256" key="1">
    <source>
        <dbReference type="ARBA" id="ARBA00022468"/>
    </source>
</evidence>
<protein>
    <recommendedName>
        <fullName evidence="6">Arf-GAP domain-containing protein</fullName>
    </recommendedName>
</protein>
<feature type="non-terminal residue" evidence="7">
    <location>
        <position position="219"/>
    </location>
</feature>
<dbReference type="PROSITE" id="PS50115">
    <property type="entry name" value="ARFGAP"/>
    <property type="match status" value="1"/>
</dbReference>
<evidence type="ECO:0000259" key="6">
    <source>
        <dbReference type="PROSITE" id="PS50115"/>
    </source>
</evidence>
<dbReference type="PANTHER" id="PTHR46021:SF2">
    <property type="entry name" value="ARF-GAP WITH DUAL PH DOMAIN-CONTAINING PROTEIN 1"/>
    <property type="match status" value="1"/>
</dbReference>
<dbReference type="Gene3D" id="2.30.29.30">
    <property type="entry name" value="Pleckstrin-homology domain (PH domain)/Phosphotyrosine-binding domain (PTB)"/>
    <property type="match status" value="1"/>
</dbReference>
<dbReference type="FunFam" id="1.10.220.150:FF:000011">
    <property type="entry name" value="Arf-GAP with dual PH domain-containing protein 1"/>
    <property type="match status" value="1"/>
</dbReference>
<dbReference type="SUPFAM" id="SSF57863">
    <property type="entry name" value="ArfGap/RecO-like zinc finger"/>
    <property type="match status" value="1"/>
</dbReference>
<accession>A0A7R9KR46</accession>
<gene>
    <name evidence="7" type="ORF">OSB1V03_LOCUS8260</name>
</gene>
<dbReference type="GO" id="GO:0005547">
    <property type="term" value="F:phosphatidylinositol-3,4,5-trisphosphate binding"/>
    <property type="evidence" value="ECO:0007669"/>
    <property type="project" value="TreeGrafter"/>
</dbReference>
<name>A0A7R9KR46_9ACAR</name>
<organism evidence="7">
    <name type="scientific">Medioppia subpectinata</name>
    <dbReference type="NCBI Taxonomy" id="1979941"/>
    <lineage>
        <taxon>Eukaryota</taxon>
        <taxon>Metazoa</taxon>
        <taxon>Ecdysozoa</taxon>
        <taxon>Arthropoda</taxon>
        <taxon>Chelicerata</taxon>
        <taxon>Arachnida</taxon>
        <taxon>Acari</taxon>
        <taxon>Acariformes</taxon>
        <taxon>Sarcoptiformes</taxon>
        <taxon>Oribatida</taxon>
        <taxon>Brachypylina</taxon>
        <taxon>Oppioidea</taxon>
        <taxon>Oppiidae</taxon>
        <taxon>Medioppia</taxon>
    </lineage>
</organism>
<dbReference type="CDD" id="cd08832">
    <property type="entry name" value="ArfGap_ADAP"/>
    <property type="match status" value="1"/>
</dbReference>
<dbReference type="AlphaFoldDB" id="A0A7R9KR46"/>